<sequence length="303" mass="33378">MFENTNIKFASYGEILFDVFNDRKKIGGAPLNLALRIKSFGFPVSMISAIGNDDNGVSLTNYVNNENIDTKGISITENYATGIVNVTLDSKGSATYSIQHPVAWDKIEITPTIRKIVETSDVLLFGSLACRDLVSKNTLFELLEYNNTFKVFDVNLRPPHYNIETLKNLMDKSDFIKFNDEELLEISEELGSSSKSIEENIHFIAQVTKTNAICVTKGKHGAVLLWKGKLYHNAGFLINVVDTVGAGDSFLASLISKLLSNGSPQEAIDFACAIGSIVAQNKGANPKILTEDIMKFLNNHCKI</sequence>
<keyword evidence="2" id="KW-0808">Transferase</keyword>
<proteinExistence type="inferred from homology"/>
<evidence type="ECO:0000256" key="3">
    <source>
        <dbReference type="ARBA" id="ARBA00022777"/>
    </source>
</evidence>
<dbReference type="PANTHER" id="PTHR43085">
    <property type="entry name" value="HEXOKINASE FAMILY MEMBER"/>
    <property type="match status" value="1"/>
</dbReference>
<accession>A0A8J6UBQ2</accession>
<gene>
    <name evidence="5" type="ORF">ICJ84_11675</name>
</gene>
<evidence type="ECO:0000313" key="5">
    <source>
        <dbReference type="EMBL" id="MBD0836100.1"/>
    </source>
</evidence>
<feature type="domain" description="Carbohydrate kinase PfkB" evidence="4">
    <location>
        <begin position="13"/>
        <end position="286"/>
    </location>
</feature>
<dbReference type="InterPro" id="IPR050306">
    <property type="entry name" value="PfkB_Carbo_kinase"/>
</dbReference>
<name>A0A8J6UBQ2_9FLAO</name>
<evidence type="ECO:0000313" key="6">
    <source>
        <dbReference type="Proteomes" id="UP000602057"/>
    </source>
</evidence>
<comment type="similarity">
    <text evidence="1">Belongs to the carbohydrate kinase PfkB family.</text>
</comment>
<reference evidence="5" key="1">
    <citation type="journal article" date="2013" name="Int. J. Syst. Evol. Microbiol.">
        <title>Aestuariibaculum suncheonense gen. nov., sp. nov., a marine bacterium of the family Flavobacteriaceae isolated from a tidal flat and emended descriptions of the genera Gaetbulibacter and Tamlana.</title>
        <authorList>
            <person name="Jeong S.H."/>
            <person name="Park M.S."/>
            <person name="Jin H.M."/>
            <person name="Lee K."/>
            <person name="Park W."/>
            <person name="Jeon C.O."/>
        </authorList>
    </citation>
    <scope>NUCLEOTIDE SEQUENCE</scope>
    <source>
        <strain evidence="5">SC17</strain>
    </source>
</reference>
<protein>
    <submittedName>
        <fullName evidence="5">Carbohydrate kinase</fullName>
    </submittedName>
</protein>
<dbReference type="RefSeq" id="WP_188216588.1">
    <property type="nucleotide sequence ID" value="NZ_BAABGH010000007.1"/>
</dbReference>
<keyword evidence="3 5" id="KW-0418">Kinase</keyword>
<dbReference type="Pfam" id="PF00294">
    <property type="entry name" value="PfkB"/>
    <property type="match status" value="1"/>
</dbReference>
<evidence type="ECO:0000256" key="2">
    <source>
        <dbReference type="ARBA" id="ARBA00022679"/>
    </source>
</evidence>
<dbReference type="EMBL" id="JACVXC010000004">
    <property type="protein sequence ID" value="MBD0836100.1"/>
    <property type="molecule type" value="Genomic_DNA"/>
</dbReference>
<dbReference type="PANTHER" id="PTHR43085:SF57">
    <property type="entry name" value="CARBOHYDRATE KINASE PFKB DOMAIN-CONTAINING PROTEIN"/>
    <property type="match status" value="1"/>
</dbReference>
<dbReference type="InterPro" id="IPR029056">
    <property type="entry name" value="Ribokinase-like"/>
</dbReference>
<dbReference type="Proteomes" id="UP000602057">
    <property type="component" value="Unassembled WGS sequence"/>
</dbReference>
<comment type="caution">
    <text evidence="5">The sequence shown here is derived from an EMBL/GenBank/DDBJ whole genome shotgun (WGS) entry which is preliminary data.</text>
</comment>
<dbReference type="GO" id="GO:0016301">
    <property type="term" value="F:kinase activity"/>
    <property type="evidence" value="ECO:0007669"/>
    <property type="project" value="UniProtKB-KW"/>
</dbReference>
<dbReference type="SUPFAM" id="SSF53613">
    <property type="entry name" value="Ribokinase-like"/>
    <property type="match status" value="1"/>
</dbReference>
<dbReference type="InterPro" id="IPR011611">
    <property type="entry name" value="PfkB_dom"/>
</dbReference>
<reference evidence="5" key="2">
    <citation type="submission" date="2020-09" db="EMBL/GenBank/DDBJ databases">
        <authorList>
            <person name="Wu Z."/>
        </authorList>
    </citation>
    <scope>NUCLEOTIDE SEQUENCE</scope>
    <source>
        <strain evidence="5">SC17</strain>
    </source>
</reference>
<keyword evidence="6" id="KW-1185">Reference proteome</keyword>
<organism evidence="5 6">
    <name type="scientific">Aestuariibaculum suncheonense</name>
    <dbReference type="NCBI Taxonomy" id="1028745"/>
    <lineage>
        <taxon>Bacteria</taxon>
        <taxon>Pseudomonadati</taxon>
        <taxon>Bacteroidota</taxon>
        <taxon>Flavobacteriia</taxon>
        <taxon>Flavobacteriales</taxon>
        <taxon>Flavobacteriaceae</taxon>
    </lineage>
</organism>
<dbReference type="AlphaFoldDB" id="A0A8J6UBQ2"/>
<evidence type="ECO:0000256" key="1">
    <source>
        <dbReference type="ARBA" id="ARBA00010688"/>
    </source>
</evidence>
<evidence type="ECO:0000259" key="4">
    <source>
        <dbReference type="Pfam" id="PF00294"/>
    </source>
</evidence>
<dbReference type="Gene3D" id="3.40.1190.20">
    <property type="match status" value="1"/>
</dbReference>